<evidence type="ECO:0000313" key="2">
    <source>
        <dbReference type="EMBL" id="CAD8550186.1"/>
    </source>
</evidence>
<dbReference type="EMBL" id="HBER01050984">
    <property type="protein sequence ID" value="CAD8550186.1"/>
    <property type="molecule type" value="Transcribed_RNA"/>
</dbReference>
<keyword evidence="1" id="KW-0472">Membrane</keyword>
<sequence length="100" mass="10438">MLSSALVPLPLSLSNLISYLLPETTQAYYDAAVEPLIAHAHPKRLKAALPAYLVPAAFLLSDLALSAGFVAFSVASPATQLARAIVQAVVGCGEVVNLKH</sequence>
<name>A0A7S0JGM1_9EUKA</name>
<protein>
    <submittedName>
        <fullName evidence="2">Uncharacterized protein</fullName>
    </submittedName>
</protein>
<evidence type="ECO:0000256" key="1">
    <source>
        <dbReference type="SAM" id="Phobius"/>
    </source>
</evidence>
<accession>A0A7S0JGM1</accession>
<proteinExistence type="predicted"/>
<dbReference type="AlphaFoldDB" id="A0A7S0JGM1"/>
<reference evidence="2" key="1">
    <citation type="submission" date="2021-01" db="EMBL/GenBank/DDBJ databases">
        <authorList>
            <person name="Corre E."/>
            <person name="Pelletier E."/>
            <person name="Niang G."/>
            <person name="Scheremetjew M."/>
            <person name="Finn R."/>
            <person name="Kale V."/>
            <person name="Holt S."/>
            <person name="Cochrane G."/>
            <person name="Meng A."/>
            <person name="Brown T."/>
            <person name="Cohen L."/>
        </authorList>
    </citation>
    <scope>NUCLEOTIDE SEQUENCE</scope>
    <source>
        <strain evidence="2">RCC1130</strain>
    </source>
</reference>
<gene>
    <name evidence="2" type="ORF">CLEP1334_LOCUS25476</name>
</gene>
<keyword evidence="1" id="KW-1133">Transmembrane helix</keyword>
<feature type="transmembrane region" description="Helical" evidence="1">
    <location>
        <begin position="52"/>
        <end position="75"/>
    </location>
</feature>
<keyword evidence="1" id="KW-0812">Transmembrane</keyword>
<organism evidence="2">
    <name type="scientific">Calcidiscus leptoporus</name>
    <dbReference type="NCBI Taxonomy" id="127549"/>
    <lineage>
        <taxon>Eukaryota</taxon>
        <taxon>Haptista</taxon>
        <taxon>Haptophyta</taxon>
        <taxon>Prymnesiophyceae</taxon>
        <taxon>Coccolithales</taxon>
        <taxon>Calcidiscaceae</taxon>
        <taxon>Calcidiscus</taxon>
    </lineage>
</organism>